<name>A0A2K9V516_9CAUD</name>
<evidence type="ECO:0000313" key="1">
    <source>
        <dbReference type="EMBL" id="AUV57212.1"/>
    </source>
</evidence>
<proteinExistence type="predicted"/>
<reference evidence="1 2" key="1">
    <citation type="submission" date="2017-12" db="EMBL/GenBank/DDBJ databases">
        <title>Complete Genome Sequences of Erwinia amylovora Phages vB_EamP-S2 and vB_EamM-Bue1.</title>
        <authorList>
            <person name="Knecht L.E."/>
            <person name="Born Y."/>
            <person name="Pothier J.F."/>
            <person name="Loessner M.J."/>
            <person name="Fieseler L."/>
        </authorList>
    </citation>
    <scope>NUCLEOTIDE SEQUENCE [LARGE SCALE GENOMIC DNA]</scope>
</reference>
<protein>
    <submittedName>
        <fullName evidence="1">Hypotheticla protein</fullName>
    </submittedName>
</protein>
<dbReference type="RefSeq" id="YP_009797623.1">
    <property type="nucleotide sequence ID" value="NC_047917.1"/>
</dbReference>
<keyword evidence="2" id="KW-1185">Reference proteome</keyword>
<evidence type="ECO:0000313" key="2">
    <source>
        <dbReference type="Proteomes" id="UP000241070"/>
    </source>
</evidence>
<organism evidence="1 2">
    <name type="scientific">Erwinia phage vB_EamP-S2</name>
    <dbReference type="NCBI Taxonomy" id="2070198"/>
    <lineage>
        <taxon>Viruses</taxon>
        <taxon>Duplodnaviria</taxon>
        <taxon>Heunggongvirae</taxon>
        <taxon>Uroviricota</taxon>
        <taxon>Caudoviricetes</taxon>
        <taxon>Autographivirales</taxon>
        <taxon>Autosignataviridae</taxon>
        <taxon>Molineuxvirinae</taxon>
        <taxon>Eracentumvirus</taxon>
        <taxon>Eracentumvirus S2</taxon>
    </lineage>
</organism>
<dbReference type="KEGG" id="vg:54988040"/>
<dbReference type="GeneID" id="54988040"/>
<dbReference type="EMBL" id="MG736918">
    <property type="protein sequence ID" value="AUV57212.1"/>
    <property type="molecule type" value="Genomic_DNA"/>
</dbReference>
<sequence>MKVFKSRFIAYKFFKDGERMPGLLTVAKGRLLPELQELRPGSTYIAGWPASKQRDCKLYAVHTQAEVDSWKKYLGADKVQRIIVEQEYVQY</sequence>
<accession>A0A2K9V516</accession>
<dbReference type="Proteomes" id="UP000241070">
    <property type="component" value="Segment"/>
</dbReference>